<dbReference type="EMBL" id="CP009122">
    <property type="protein sequence ID" value="AJA09494.1"/>
    <property type="molecule type" value="Genomic_DNA"/>
</dbReference>
<dbReference type="InterPro" id="IPR011008">
    <property type="entry name" value="Dimeric_a/b-barrel"/>
</dbReference>
<dbReference type="AlphaFoldDB" id="A0A0A7PHN0"/>
<dbReference type="PANTHER" id="PTHR40257">
    <property type="match status" value="1"/>
</dbReference>
<proteinExistence type="predicted"/>
<dbReference type="OrthoDB" id="8909581at2"/>
<dbReference type="PANTHER" id="PTHR40257:SF1">
    <property type="entry name" value="DUF1330 DOMAIN-CONTAINING PROTEIN"/>
    <property type="match status" value="1"/>
</dbReference>
<keyword evidence="2" id="KW-1185">Reference proteome</keyword>
<dbReference type="Gene3D" id="3.30.70.100">
    <property type="match status" value="1"/>
</dbReference>
<evidence type="ECO:0000313" key="1">
    <source>
        <dbReference type="EMBL" id="AJA09494.1"/>
    </source>
</evidence>
<dbReference type="RefSeq" id="WP_039575251.1">
    <property type="nucleotide sequence ID" value="NZ_CP009122.1"/>
</dbReference>
<evidence type="ECO:0000313" key="2">
    <source>
        <dbReference type="Proteomes" id="UP000030907"/>
    </source>
</evidence>
<dbReference type="KEGG" id="sphk:SKP52_13030"/>
<gene>
    <name evidence="1" type="ORF">SKP52_13030</name>
</gene>
<reference evidence="1 2" key="1">
    <citation type="journal article" date="2015" name="Int. J. Syst. Evol. Microbiol.">
        <title>Description of Sphingopyxis fribergensis sp. nov. - a soil bacterium with the ability to degrade styrene and phenylacetic acid.</title>
        <authorList>
            <person name="Oelschlagel M."/>
            <person name="Ruckert C."/>
            <person name="Kalinowski J."/>
            <person name="Schmidt G."/>
            <person name="Schlomann M."/>
            <person name="Tischler D."/>
        </authorList>
    </citation>
    <scope>NUCLEOTIDE SEQUENCE [LARGE SCALE GENOMIC DNA]</scope>
    <source>
        <strain evidence="1 2">Kp5.2</strain>
    </source>
</reference>
<protein>
    <recommendedName>
        <fullName evidence="3">DUF1330 domain-containing protein</fullName>
    </recommendedName>
</protein>
<dbReference type="Proteomes" id="UP000030907">
    <property type="component" value="Chromosome"/>
</dbReference>
<accession>A0A0A7PHN0</accession>
<dbReference type="SUPFAM" id="SSF54909">
    <property type="entry name" value="Dimeric alpha+beta barrel"/>
    <property type="match status" value="1"/>
</dbReference>
<name>A0A0A7PHN0_9SPHN</name>
<dbReference type="HOGENOM" id="CLU_131535_1_0_5"/>
<evidence type="ECO:0008006" key="3">
    <source>
        <dbReference type="Google" id="ProtNLM"/>
    </source>
</evidence>
<sequence length="121" mass="13625">MAIDPTDAAVQALADIDHDGPIYMLNLLRFREGGMEEYEAYVRHCKIHGPRHGAEFMYLGKGGHVLVGEEGQTWDAVWLVRYPSKAGFFAILHDPDFKAGFHLRSDTLVEAVLQVTTPWEI</sequence>
<dbReference type="STRING" id="1515612.SKP52_13030"/>
<organism evidence="1 2">
    <name type="scientific">Sphingopyxis fribergensis</name>
    <dbReference type="NCBI Taxonomy" id="1515612"/>
    <lineage>
        <taxon>Bacteria</taxon>
        <taxon>Pseudomonadati</taxon>
        <taxon>Pseudomonadota</taxon>
        <taxon>Alphaproteobacteria</taxon>
        <taxon>Sphingomonadales</taxon>
        <taxon>Sphingomonadaceae</taxon>
        <taxon>Sphingopyxis</taxon>
    </lineage>
</organism>